<dbReference type="Gene3D" id="1.25.40.10">
    <property type="entry name" value="Tetratricopeptide repeat domain"/>
    <property type="match status" value="1"/>
</dbReference>
<keyword evidence="12" id="KW-1000">Mitochondrion outer membrane</keyword>
<organism evidence="23 24">
    <name type="scientific">Achaetomium macrosporum</name>
    <dbReference type="NCBI Taxonomy" id="79813"/>
    <lineage>
        <taxon>Eukaryota</taxon>
        <taxon>Fungi</taxon>
        <taxon>Dikarya</taxon>
        <taxon>Ascomycota</taxon>
        <taxon>Pezizomycotina</taxon>
        <taxon>Sordariomycetes</taxon>
        <taxon>Sordariomycetidae</taxon>
        <taxon>Sordariales</taxon>
        <taxon>Chaetomiaceae</taxon>
        <taxon>Achaetomium</taxon>
    </lineage>
</organism>
<dbReference type="SMART" id="SM00184">
    <property type="entry name" value="RING"/>
    <property type="match status" value="1"/>
</dbReference>
<dbReference type="AlphaFoldDB" id="A0AAN7CA40"/>
<keyword evidence="9" id="KW-0677">Repeat</keyword>
<reference evidence="23" key="1">
    <citation type="journal article" date="2023" name="Mol. Phylogenet. Evol.">
        <title>Genome-scale phylogeny and comparative genomics of the fungal order Sordariales.</title>
        <authorList>
            <person name="Hensen N."/>
            <person name="Bonometti L."/>
            <person name="Westerberg I."/>
            <person name="Brannstrom I.O."/>
            <person name="Guillou S."/>
            <person name="Cros-Aarteil S."/>
            <person name="Calhoun S."/>
            <person name="Haridas S."/>
            <person name="Kuo A."/>
            <person name="Mondo S."/>
            <person name="Pangilinan J."/>
            <person name="Riley R."/>
            <person name="LaButti K."/>
            <person name="Andreopoulos B."/>
            <person name="Lipzen A."/>
            <person name="Chen C."/>
            <person name="Yan M."/>
            <person name="Daum C."/>
            <person name="Ng V."/>
            <person name="Clum A."/>
            <person name="Steindorff A."/>
            <person name="Ohm R.A."/>
            <person name="Martin F."/>
            <person name="Silar P."/>
            <person name="Natvig D.O."/>
            <person name="Lalanne C."/>
            <person name="Gautier V."/>
            <person name="Ament-Velasquez S.L."/>
            <person name="Kruys A."/>
            <person name="Hutchinson M.I."/>
            <person name="Powell A.J."/>
            <person name="Barry K."/>
            <person name="Miller A.N."/>
            <person name="Grigoriev I.V."/>
            <person name="Debuchy R."/>
            <person name="Gladieux P."/>
            <person name="Hiltunen Thoren M."/>
            <person name="Johannesson H."/>
        </authorList>
    </citation>
    <scope>NUCLEOTIDE SEQUENCE</scope>
    <source>
        <strain evidence="23">CBS 532.94</strain>
    </source>
</reference>
<dbReference type="GO" id="GO:0016567">
    <property type="term" value="P:protein ubiquitination"/>
    <property type="evidence" value="ECO:0007669"/>
    <property type="project" value="UniProtKB-ARBA"/>
</dbReference>
<dbReference type="PANTHER" id="PTHR13247:SF0">
    <property type="entry name" value="MITOCHONDRIAL FISSION 1 PROTEIN"/>
    <property type="match status" value="1"/>
</dbReference>
<sequence length="1069" mass="117053">MTQLPYAIDAETPLNPAELAVLRAQYEKEGEMVGVQTKFNYAWGLVKSNTRSDQHLGVMLLSEIFRTSPERRRECLYYLALGNYKLGNYGEARRYNDLLLEKEPGNLQATNLRSLIDDKVAREGLMGVAIVSGVAVVAGILGEPSIFEVFLGRALQRHATYLPGLGNTEAHRRFCIMAIWMHSTATFSVTPPWPVVYSMASTAGGVESVFCHACQSDWYRNEHESLICPSCGSSFTEIVSESIDFNNDPREGHGMPRRGWDSDPEEADILEHLRDESPFSGDRTNLSDAGLGHFARMLGGFGGARAGTETAEGPSEPRSRLRDRGEGPDLVGGDAILRHFAEILNDFETSRAPRGNPEPGARTLHTTVRTGPFGTQTRVTITSGTVRSGPQVLPNFGTYVIPRRTRIGAIALINNNIARANPNDLSRLFGQLFGSPWVDELDQRERRGGEPGSPFGGGLHDFLESLYNPAAAVHGDAVFTQEALDRIITQLMEASPHTNGAPPASQAAIESLQKKRVDEEMLGADGKAECTICMDEISKGAEVTVLPCKHWYHGECVVLWLREHNTCPVCRMSIDNREGGNNSGNARRGSQQAQSSQQASDSASTSGSSSSSSSRFARARDRNQEDLERLERLERLNSLRNPSSAERRFESRDSRRRNSHSPPNPWSSSEAGTRSRPTVYRGTGRPGVDYGEHYGGGGRRGVEREQLDRDTDSATTQTTLSSGPSTQIGTPTLTPHDNEPAKDESTTLSRELADLHVLRVQLAELEKEVSNRETWLAEATGLKPSYRPSSSIAECDSLRCFVQALLRKAAYAASAVLNTDSSNNNNNNDADITHSSNRNATSLVTIPLPLWRTDDGTRTAHPTSPAMSAPIPADRDHRPQPAAEVEDEFVGGIDDSPVALFILLVGFVALACLGMEIIPYCCCRVERGGGNLLEIRGTGGLLPPPVTATGRPGWWRTGFWERRGGGQIRLREEDGNRNGYGYECRDEKDGCYLDEKTAPHALYEDGGDDEDGESDVKSESGCEAEEEEEELTLGEELASFRAALDLVEGIVAAEEQRARRGTRESEAFR</sequence>
<dbReference type="GO" id="GO:0008270">
    <property type="term" value="F:zinc ion binding"/>
    <property type="evidence" value="ECO:0007669"/>
    <property type="project" value="UniProtKB-KW"/>
</dbReference>
<evidence type="ECO:0000256" key="16">
    <source>
        <dbReference type="ARBA" id="ARBA00023128"/>
    </source>
</evidence>
<dbReference type="GO" id="GO:0000422">
    <property type="term" value="P:autophagy of mitochondrion"/>
    <property type="evidence" value="ECO:0007669"/>
    <property type="project" value="TreeGrafter"/>
</dbReference>
<dbReference type="EMBL" id="MU860110">
    <property type="protein sequence ID" value="KAK4238080.1"/>
    <property type="molecule type" value="Genomic_DNA"/>
</dbReference>
<feature type="region of interest" description="Disordered" evidence="20">
    <location>
        <begin position="302"/>
        <end position="328"/>
    </location>
</feature>
<keyword evidence="10 19" id="KW-0863">Zinc-finger</keyword>
<evidence type="ECO:0000256" key="7">
    <source>
        <dbReference type="ARBA" id="ARBA00022692"/>
    </source>
</evidence>
<dbReference type="CDD" id="cd16454">
    <property type="entry name" value="RING-H2_PA-TM-RING"/>
    <property type="match status" value="1"/>
</dbReference>
<name>A0AAN7CA40_9PEZI</name>
<evidence type="ECO:0000256" key="1">
    <source>
        <dbReference type="ARBA" id="ARBA00000900"/>
    </source>
</evidence>
<dbReference type="InterPro" id="IPR028058">
    <property type="entry name" value="Fis1_TPR_N"/>
</dbReference>
<dbReference type="InterPro" id="IPR033745">
    <property type="entry name" value="Fis1_cytosol"/>
</dbReference>
<dbReference type="Pfam" id="PF14852">
    <property type="entry name" value="Fis1_TPR_N"/>
    <property type="match status" value="1"/>
</dbReference>
<dbReference type="Pfam" id="PF14853">
    <property type="entry name" value="Fis1_TPR_C"/>
    <property type="match status" value="1"/>
</dbReference>
<dbReference type="GO" id="GO:0005741">
    <property type="term" value="C:mitochondrial outer membrane"/>
    <property type="evidence" value="ECO:0007669"/>
    <property type="project" value="UniProtKB-SubCell"/>
</dbReference>
<comment type="catalytic activity">
    <reaction evidence="1">
        <text>S-ubiquitinyl-[E2 ubiquitin-conjugating enzyme]-L-cysteine + [acceptor protein]-L-lysine = [E2 ubiquitin-conjugating enzyme]-L-cysteine + N(6)-ubiquitinyl-[acceptor protein]-L-lysine.</text>
        <dbReference type="EC" id="2.3.2.27"/>
    </reaction>
</comment>
<feature type="compositionally biased region" description="Polar residues" evidence="20">
    <location>
        <begin position="713"/>
        <end position="735"/>
    </location>
</feature>
<dbReference type="FunFam" id="1.25.40.10:FF:000179">
    <property type="entry name" value="Mitochondrial fission 1 protein"/>
    <property type="match status" value="1"/>
</dbReference>
<evidence type="ECO:0000256" key="11">
    <source>
        <dbReference type="ARBA" id="ARBA00022786"/>
    </source>
</evidence>
<evidence type="ECO:0000256" key="5">
    <source>
        <dbReference type="ARBA" id="ARBA00014314"/>
    </source>
</evidence>
<dbReference type="GO" id="GO:0061630">
    <property type="term" value="F:ubiquitin protein ligase activity"/>
    <property type="evidence" value="ECO:0007669"/>
    <property type="project" value="UniProtKB-EC"/>
</dbReference>
<keyword evidence="15 21" id="KW-1133">Transmembrane helix</keyword>
<keyword evidence="24" id="KW-1185">Reference proteome</keyword>
<gene>
    <name evidence="23" type="ORF">C8A03DRAFT_44132</name>
</gene>
<comment type="function">
    <text evidence="18">Has a role in mitochondrial fission. Has a role in outer membrane fission but not matrix separation.</text>
</comment>
<evidence type="ECO:0000256" key="17">
    <source>
        <dbReference type="ARBA" id="ARBA00023136"/>
    </source>
</evidence>
<dbReference type="GO" id="GO:0000266">
    <property type="term" value="P:mitochondrial fission"/>
    <property type="evidence" value="ECO:0007669"/>
    <property type="project" value="InterPro"/>
</dbReference>
<feature type="region of interest" description="Disordered" evidence="20">
    <location>
        <begin position="854"/>
        <end position="881"/>
    </location>
</feature>
<dbReference type="PANTHER" id="PTHR13247">
    <property type="entry name" value="TETRATRICOPEPTIDE REPEAT PROTEIN 11 TPR REPEAT PROTEIN 11"/>
    <property type="match status" value="1"/>
</dbReference>
<dbReference type="Proteomes" id="UP001303760">
    <property type="component" value="Unassembled WGS sequence"/>
</dbReference>
<dbReference type="GO" id="GO:0016559">
    <property type="term" value="P:peroxisome fission"/>
    <property type="evidence" value="ECO:0007669"/>
    <property type="project" value="TreeGrafter"/>
</dbReference>
<keyword evidence="7 21" id="KW-0812">Transmembrane</keyword>
<feature type="compositionally biased region" description="Basic and acidic residues" evidence="20">
    <location>
        <begin position="618"/>
        <end position="637"/>
    </location>
</feature>
<dbReference type="CDD" id="cd12212">
    <property type="entry name" value="Fis1"/>
    <property type="match status" value="1"/>
</dbReference>
<evidence type="ECO:0000256" key="4">
    <source>
        <dbReference type="ARBA" id="ARBA00012483"/>
    </source>
</evidence>
<feature type="transmembrane region" description="Helical" evidence="21">
    <location>
        <begin position="898"/>
        <end position="918"/>
    </location>
</feature>
<dbReference type="InterPro" id="IPR016543">
    <property type="entry name" value="Fis1"/>
</dbReference>
<feature type="compositionally biased region" description="Low complexity" evidence="20">
    <location>
        <begin position="579"/>
        <end position="616"/>
    </location>
</feature>
<dbReference type="InterPro" id="IPR028061">
    <property type="entry name" value="Fis1_TPR_C"/>
</dbReference>
<keyword evidence="6" id="KW-0808">Transferase</keyword>
<evidence type="ECO:0000256" key="21">
    <source>
        <dbReference type="SAM" id="Phobius"/>
    </source>
</evidence>
<evidence type="ECO:0000256" key="10">
    <source>
        <dbReference type="ARBA" id="ARBA00022771"/>
    </source>
</evidence>
<dbReference type="PROSITE" id="PS50089">
    <property type="entry name" value="ZF_RING_2"/>
    <property type="match status" value="1"/>
</dbReference>
<evidence type="ECO:0000256" key="6">
    <source>
        <dbReference type="ARBA" id="ARBA00022679"/>
    </source>
</evidence>
<dbReference type="InterPro" id="IPR001841">
    <property type="entry name" value="Znf_RING"/>
</dbReference>
<dbReference type="InterPro" id="IPR011990">
    <property type="entry name" value="TPR-like_helical_dom_sf"/>
</dbReference>
<evidence type="ECO:0000256" key="8">
    <source>
        <dbReference type="ARBA" id="ARBA00022723"/>
    </source>
</evidence>
<evidence type="ECO:0000256" key="9">
    <source>
        <dbReference type="ARBA" id="ARBA00022737"/>
    </source>
</evidence>
<dbReference type="Pfam" id="PF13639">
    <property type="entry name" value="zf-RING_2"/>
    <property type="match status" value="1"/>
</dbReference>
<evidence type="ECO:0000259" key="22">
    <source>
        <dbReference type="PROSITE" id="PS50089"/>
    </source>
</evidence>
<evidence type="ECO:0000256" key="15">
    <source>
        <dbReference type="ARBA" id="ARBA00022989"/>
    </source>
</evidence>
<dbReference type="Gene3D" id="3.30.40.10">
    <property type="entry name" value="Zinc/RING finger domain, C3HC4 (zinc finger)"/>
    <property type="match status" value="1"/>
</dbReference>
<reference evidence="23" key="2">
    <citation type="submission" date="2023-05" db="EMBL/GenBank/DDBJ databases">
        <authorList>
            <consortium name="Lawrence Berkeley National Laboratory"/>
            <person name="Steindorff A."/>
            <person name="Hensen N."/>
            <person name="Bonometti L."/>
            <person name="Westerberg I."/>
            <person name="Brannstrom I.O."/>
            <person name="Guillou S."/>
            <person name="Cros-Aarteil S."/>
            <person name="Calhoun S."/>
            <person name="Haridas S."/>
            <person name="Kuo A."/>
            <person name="Mondo S."/>
            <person name="Pangilinan J."/>
            <person name="Riley R."/>
            <person name="Labutti K."/>
            <person name="Andreopoulos B."/>
            <person name="Lipzen A."/>
            <person name="Chen C."/>
            <person name="Yanf M."/>
            <person name="Daum C."/>
            <person name="Ng V."/>
            <person name="Clum A."/>
            <person name="Ohm R."/>
            <person name="Martin F."/>
            <person name="Silar P."/>
            <person name="Natvig D."/>
            <person name="Lalanne C."/>
            <person name="Gautier V."/>
            <person name="Ament-Velasquez S.L."/>
            <person name="Kruys A."/>
            <person name="Hutchinson M.I."/>
            <person name="Powell A.J."/>
            <person name="Barry K."/>
            <person name="Miller A.N."/>
            <person name="Grigoriev I.V."/>
            <person name="Debuchy R."/>
            <person name="Gladieux P."/>
            <person name="Thoren M.H."/>
            <person name="Johannesson H."/>
        </authorList>
    </citation>
    <scope>NUCLEOTIDE SEQUENCE</scope>
    <source>
        <strain evidence="23">CBS 532.94</strain>
    </source>
</reference>
<comment type="similarity">
    <text evidence="3">Belongs to the FIS1 family.</text>
</comment>
<evidence type="ECO:0000313" key="23">
    <source>
        <dbReference type="EMBL" id="KAK4238080.1"/>
    </source>
</evidence>
<feature type="compositionally biased region" description="Basic and acidic residues" evidence="20">
    <location>
        <begin position="736"/>
        <end position="745"/>
    </location>
</feature>
<feature type="region of interest" description="Disordered" evidence="20">
    <location>
        <begin position="575"/>
        <end position="745"/>
    </location>
</feature>
<protein>
    <recommendedName>
        <fullName evidence="5">Mitochondrial fission 1 protein</fullName>
        <ecNumber evidence="4">2.3.2.27</ecNumber>
    </recommendedName>
</protein>
<feature type="domain" description="RING-type" evidence="22">
    <location>
        <begin position="530"/>
        <end position="571"/>
    </location>
</feature>
<evidence type="ECO:0000256" key="12">
    <source>
        <dbReference type="ARBA" id="ARBA00022787"/>
    </source>
</evidence>
<evidence type="ECO:0000256" key="18">
    <source>
        <dbReference type="ARBA" id="ARBA00025016"/>
    </source>
</evidence>
<evidence type="ECO:0000256" key="2">
    <source>
        <dbReference type="ARBA" id="ARBA00004572"/>
    </source>
</evidence>
<evidence type="ECO:0000256" key="3">
    <source>
        <dbReference type="ARBA" id="ARBA00008937"/>
    </source>
</evidence>
<keyword evidence="11" id="KW-0833">Ubl conjugation pathway</keyword>
<evidence type="ECO:0000256" key="14">
    <source>
        <dbReference type="ARBA" id="ARBA00022833"/>
    </source>
</evidence>
<feature type="compositionally biased region" description="Basic and acidic residues" evidence="20">
    <location>
        <begin position="315"/>
        <end position="327"/>
    </location>
</feature>
<keyword evidence="8" id="KW-0479">Metal-binding</keyword>
<evidence type="ECO:0000256" key="19">
    <source>
        <dbReference type="PROSITE-ProRule" id="PRU00175"/>
    </source>
</evidence>
<feature type="compositionally biased region" description="Basic and acidic residues" evidence="20">
    <location>
        <begin position="700"/>
        <end position="712"/>
    </location>
</feature>
<feature type="region of interest" description="Disordered" evidence="20">
    <location>
        <begin position="1002"/>
        <end position="1028"/>
    </location>
</feature>
<accession>A0AAN7CA40</accession>
<dbReference type="InterPro" id="IPR013083">
    <property type="entry name" value="Znf_RING/FYVE/PHD"/>
</dbReference>
<keyword evidence="13" id="KW-0802">TPR repeat</keyword>
<keyword evidence="14" id="KW-0862">Zinc</keyword>
<evidence type="ECO:0000256" key="20">
    <source>
        <dbReference type="SAM" id="MobiDB-lite"/>
    </source>
</evidence>
<proteinExistence type="inferred from homology"/>
<evidence type="ECO:0000256" key="13">
    <source>
        <dbReference type="ARBA" id="ARBA00022803"/>
    </source>
</evidence>
<dbReference type="FunFam" id="3.30.40.10:FF:000127">
    <property type="entry name" value="E3 ubiquitin-protein ligase RNF181"/>
    <property type="match status" value="1"/>
</dbReference>
<evidence type="ECO:0000313" key="24">
    <source>
        <dbReference type="Proteomes" id="UP001303760"/>
    </source>
</evidence>
<dbReference type="SUPFAM" id="SSF57850">
    <property type="entry name" value="RING/U-box"/>
    <property type="match status" value="1"/>
</dbReference>
<keyword evidence="16" id="KW-0496">Mitochondrion</keyword>
<comment type="subcellular location">
    <subcellularLocation>
        <location evidence="2">Mitochondrion outer membrane</location>
        <topology evidence="2">Single-pass membrane protein</topology>
    </subcellularLocation>
</comment>
<feature type="region of interest" description="Disordered" evidence="20">
    <location>
        <begin position="349"/>
        <end position="368"/>
    </location>
</feature>
<comment type="caution">
    <text evidence="23">The sequence shown here is derived from an EMBL/GenBank/DDBJ whole genome shotgun (WGS) entry which is preliminary data.</text>
</comment>
<dbReference type="GO" id="GO:0005778">
    <property type="term" value="C:peroxisomal membrane"/>
    <property type="evidence" value="ECO:0007669"/>
    <property type="project" value="TreeGrafter"/>
</dbReference>
<keyword evidence="17 21" id="KW-0472">Membrane</keyword>
<dbReference type="SUPFAM" id="SSF48452">
    <property type="entry name" value="TPR-like"/>
    <property type="match status" value="1"/>
</dbReference>
<dbReference type="EC" id="2.3.2.27" evidence="4"/>